<feature type="region of interest" description="Disordered" evidence="1">
    <location>
        <begin position="1"/>
        <end position="22"/>
    </location>
</feature>
<feature type="compositionally biased region" description="Polar residues" evidence="1">
    <location>
        <begin position="144"/>
        <end position="156"/>
    </location>
</feature>
<evidence type="ECO:0000313" key="2">
    <source>
        <dbReference type="EMBL" id="KZV45866.1"/>
    </source>
</evidence>
<feature type="region of interest" description="Disordered" evidence="1">
    <location>
        <begin position="72"/>
        <end position="156"/>
    </location>
</feature>
<protein>
    <recommendedName>
        <fullName evidence="4">CCHC-type domain-containing protein</fullName>
    </recommendedName>
</protein>
<gene>
    <name evidence="2" type="ORF">F511_30184</name>
</gene>
<evidence type="ECO:0008006" key="4">
    <source>
        <dbReference type="Google" id="ProtNLM"/>
    </source>
</evidence>
<keyword evidence="3" id="KW-1185">Reference proteome</keyword>
<accession>A0A2Z7CM61</accession>
<dbReference type="AlphaFoldDB" id="A0A2Z7CM61"/>
<organism evidence="2 3">
    <name type="scientific">Dorcoceras hygrometricum</name>
    <dbReference type="NCBI Taxonomy" id="472368"/>
    <lineage>
        <taxon>Eukaryota</taxon>
        <taxon>Viridiplantae</taxon>
        <taxon>Streptophyta</taxon>
        <taxon>Embryophyta</taxon>
        <taxon>Tracheophyta</taxon>
        <taxon>Spermatophyta</taxon>
        <taxon>Magnoliopsida</taxon>
        <taxon>eudicotyledons</taxon>
        <taxon>Gunneridae</taxon>
        <taxon>Pentapetalae</taxon>
        <taxon>asterids</taxon>
        <taxon>lamiids</taxon>
        <taxon>Lamiales</taxon>
        <taxon>Gesneriaceae</taxon>
        <taxon>Didymocarpoideae</taxon>
        <taxon>Trichosporeae</taxon>
        <taxon>Loxocarpinae</taxon>
        <taxon>Dorcoceras</taxon>
    </lineage>
</organism>
<name>A0A2Z7CM61_9LAMI</name>
<dbReference type="OrthoDB" id="1751327at2759"/>
<feature type="compositionally biased region" description="Low complexity" evidence="1">
    <location>
        <begin position="113"/>
        <end position="122"/>
    </location>
</feature>
<reference evidence="2 3" key="1">
    <citation type="journal article" date="2015" name="Proc. Natl. Acad. Sci. U.S.A.">
        <title>The resurrection genome of Boea hygrometrica: A blueprint for survival of dehydration.</title>
        <authorList>
            <person name="Xiao L."/>
            <person name="Yang G."/>
            <person name="Zhang L."/>
            <person name="Yang X."/>
            <person name="Zhao S."/>
            <person name="Ji Z."/>
            <person name="Zhou Q."/>
            <person name="Hu M."/>
            <person name="Wang Y."/>
            <person name="Chen M."/>
            <person name="Xu Y."/>
            <person name="Jin H."/>
            <person name="Xiao X."/>
            <person name="Hu G."/>
            <person name="Bao F."/>
            <person name="Hu Y."/>
            <person name="Wan P."/>
            <person name="Li L."/>
            <person name="Deng X."/>
            <person name="Kuang T."/>
            <person name="Xiang C."/>
            <person name="Zhu J.K."/>
            <person name="Oliver M.J."/>
            <person name="He Y."/>
        </authorList>
    </citation>
    <scope>NUCLEOTIDE SEQUENCE [LARGE SCALE GENOMIC DNA]</scope>
    <source>
        <strain evidence="3">cv. XS01</strain>
    </source>
</reference>
<evidence type="ECO:0000313" key="3">
    <source>
        <dbReference type="Proteomes" id="UP000250235"/>
    </source>
</evidence>
<feature type="compositionally biased region" description="Low complexity" evidence="1">
    <location>
        <begin position="80"/>
        <end position="97"/>
    </location>
</feature>
<evidence type="ECO:0000256" key="1">
    <source>
        <dbReference type="SAM" id="MobiDB-lite"/>
    </source>
</evidence>
<dbReference type="EMBL" id="KQ995767">
    <property type="protein sequence ID" value="KZV45866.1"/>
    <property type="molecule type" value="Genomic_DNA"/>
</dbReference>
<feature type="compositionally biased region" description="Basic residues" evidence="1">
    <location>
        <begin position="98"/>
        <end position="108"/>
    </location>
</feature>
<sequence length="179" mass="19639">MTTRRTEEESRAGSDDDFHQVEDVKRQIGGMELVLARFERTNPPTFSAAEGVDIEQRLMEVEAPIQQTTVRTYQPVQDASQSFYSPQGSQQQQQSNRQRFRPRGKNFKKKVDSSSSGSVSYGSGSGSGSGSSGMSCRQCGGRHPTSQCRGVQGSCRNRGQPGHFLRVCPLLRGQSSISS</sequence>
<dbReference type="Proteomes" id="UP000250235">
    <property type="component" value="Unassembled WGS sequence"/>
</dbReference>
<proteinExistence type="predicted"/>